<dbReference type="RefSeq" id="WP_275057975.1">
    <property type="nucleotide sequence ID" value="NZ_CP118988.1"/>
</dbReference>
<proteinExistence type="predicted"/>
<organism evidence="2 3">
    <name type="scientific">Aeromonas allosaccharophila</name>
    <dbReference type="NCBI Taxonomy" id="656"/>
    <lineage>
        <taxon>Bacteria</taxon>
        <taxon>Pseudomonadati</taxon>
        <taxon>Pseudomonadota</taxon>
        <taxon>Gammaproteobacteria</taxon>
        <taxon>Aeromonadales</taxon>
        <taxon>Aeromonadaceae</taxon>
        <taxon>Aeromonas</taxon>
    </lineage>
</organism>
<evidence type="ECO:0000313" key="3">
    <source>
        <dbReference type="Proteomes" id="UP001213721"/>
    </source>
</evidence>
<keyword evidence="1" id="KW-0472">Membrane</keyword>
<dbReference type="EMBL" id="CP118988">
    <property type="protein sequence ID" value="WED78334.1"/>
    <property type="molecule type" value="Genomic_DNA"/>
</dbReference>
<evidence type="ECO:0000313" key="2">
    <source>
        <dbReference type="EMBL" id="WED78334.1"/>
    </source>
</evidence>
<dbReference type="Proteomes" id="UP001213721">
    <property type="component" value="Chromosome"/>
</dbReference>
<evidence type="ECO:0000256" key="1">
    <source>
        <dbReference type="SAM" id="Phobius"/>
    </source>
</evidence>
<accession>A0AAX3NW26</accession>
<feature type="transmembrane region" description="Helical" evidence="1">
    <location>
        <begin position="420"/>
        <end position="441"/>
    </location>
</feature>
<keyword evidence="1" id="KW-1133">Transmembrane helix</keyword>
<keyword evidence="1" id="KW-0812">Transmembrane</keyword>
<reference evidence="2" key="1">
    <citation type="submission" date="2023-02" db="EMBL/GenBank/DDBJ databases">
        <title>The sequence of Aeromonas allosaccharophila K520.</title>
        <authorList>
            <person name="Luo X."/>
        </authorList>
    </citation>
    <scope>NUCLEOTIDE SEQUENCE</scope>
    <source>
        <strain evidence="2">K520</strain>
    </source>
</reference>
<feature type="transmembrane region" description="Helical" evidence="1">
    <location>
        <begin position="461"/>
        <end position="488"/>
    </location>
</feature>
<protein>
    <submittedName>
        <fullName evidence="2">Uncharacterized protein</fullName>
    </submittedName>
</protein>
<name>A0AAX3NW26_9GAMM</name>
<gene>
    <name evidence="2" type="ORF">PYU98_09000</name>
</gene>
<dbReference type="AlphaFoldDB" id="A0AAX3NW26"/>
<sequence length="519" mass="59176">MLNDFIGKNISSVTSVNAFEKNQLHSKIKNTDHVTASFISHIHKTKSSSLDHFSRIVKGMVLANYLCFADKVGSKKQYDSITVYLDTPIILGLLGFSGSQKKKSSSEFVSLLKKIGIKLRLFDKSLDEAQMLMGAWRDDLRKRNYNRFNSKTLELLKTQGYDAERLDTEIKLLKSTIENEGIKIETDFHTNQKYQCDEKALEAAISENFKHNKNLEHDTICISRVYNLREGHLINNLNQKMSIFVTPNTGLVNYANDFFRGEISPKHIPLVVSEQWMTTMFWLKGPDIFNSLPMDQIVASAYGLLYTDDRFWHSFICRLQQLEKRGGITEDEFTFVRWDSDLLGLIHDVSVDVGEDFSESDIFEIVEKIKEKHYLEKDVEIYEIQKSSGEKIKILQSEVAESKSALDVTKRSVLRASNTSGACISFVLCLILVGCVFWTLYCTLPTDIVNNSIVHEYKRSFLTVAAIFITFLFNLMAALFGCSIISVYKWIRKSISEWLYEALTGNKSAVSSGTNKEEG</sequence>